<keyword evidence="1" id="KW-0732">Signal</keyword>
<evidence type="ECO:0000256" key="1">
    <source>
        <dbReference type="SAM" id="SignalP"/>
    </source>
</evidence>
<reference evidence="2" key="3">
    <citation type="submission" date="2015-04" db="UniProtKB">
        <authorList>
            <consortium name="EnsemblPlants"/>
        </authorList>
    </citation>
    <scope>IDENTIFICATION</scope>
</reference>
<dbReference type="SUPFAM" id="SSF47699">
    <property type="entry name" value="Bifunctional inhibitor/lipid-transfer protein/seed storage 2S albumin"/>
    <property type="match status" value="1"/>
</dbReference>
<reference evidence="2 3" key="1">
    <citation type="submission" date="2012-08" db="EMBL/GenBank/DDBJ databases">
        <title>Oryza genome evolution.</title>
        <authorList>
            <person name="Wing R.A."/>
        </authorList>
    </citation>
    <scope>NUCLEOTIDE SEQUENCE</scope>
</reference>
<dbReference type="AlphaFoldDB" id="A0A0D9VW57"/>
<name>A0A0D9VW57_9ORYZ</name>
<reference evidence="3" key="2">
    <citation type="submission" date="2013-12" db="EMBL/GenBank/DDBJ databases">
        <authorList>
            <person name="Yu Y."/>
            <person name="Lee S."/>
            <person name="de Baynast K."/>
            <person name="Wissotski M."/>
            <person name="Liu L."/>
            <person name="Talag J."/>
            <person name="Goicoechea J."/>
            <person name="Angelova A."/>
            <person name="Jetty R."/>
            <person name="Kudrna D."/>
            <person name="Golser W."/>
            <person name="Rivera L."/>
            <person name="Zhang J."/>
            <person name="Wing R."/>
        </authorList>
    </citation>
    <scope>NUCLEOTIDE SEQUENCE</scope>
</reference>
<proteinExistence type="predicted"/>
<organism evidence="2 3">
    <name type="scientific">Leersia perrieri</name>
    <dbReference type="NCBI Taxonomy" id="77586"/>
    <lineage>
        <taxon>Eukaryota</taxon>
        <taxon>Viridiplantae</taxon>
        <taxon>Streptophyta</taxon>
        <taxon>Embryophyta</taxon>
        <taxon>Tracheophyta</taxon>
        <taxon>Spermatophyta</taxon>
        <taxon>Magnoliopsida</taxon>
        <taxon>Liliopsida</taxon>
        <taxon>Poales</taxon>
        <taxon>Poaceae</taxon>
        <taxon>BOP clade</taxon>
        <taxon>Oryzoideae</taxon>
        <taxon>Oryzeae</taxon>
        <taxon>Oryzinae</taxon>
        <taxon>Leersia</taxon>
    </lineage>
</organism>
<dbReference type="Proteomes" id="UP000032180">
    <property type="component" value="Chromosome 3"/>
</dbReference>
<dbReference type="Gramene" id="LPERR03G20920.1">
    <property type="protein sequence ID" value="LPERR03G20920.1"/>
    <property type="gene ID" value="LPERR03G20920"/>
</dbReference>
<keyword evidence="3" id="KW-1185">Reference proteome</keyword>
<protein>
    <submittedName>
        <fullName evidence="2">Uncharacterized protein</fullName>
    </submittedName>
</protein>
<feature type="signal peptide" evidence="1">
    <location>
        <begin position="1"/>
        <end position="26"/>
    </location>
</feature>
<dbReference type="HOGENOM" id="CLU_2007206_0_0_1"/>
<sequence>MEASRSHHHHLLFIVALLALIGPAVAELCETHDLANEVYLYCSKTRKKPPELPCCEVLENIFRITIDSDPNCICSLDVDSIFLLIGYGLNHLVRLYAICGGPATIEAQKIVDGCESGRWIPPIG</sequence>
<evidence type="ECO:0000313" key="3">
    <source>
        <dbReference type="Proteomes" id="UP000032180"/>
    </source>
</evidence>
<evidence type="ECO:0000313" key="2">
    <source>
        <dbReference type="EnsemblPlants" id="LPERR03G20920.1"/>
    </source>
</evidence>
<dbReference type="EnsemblPlants" id="LPERR03G20920.1">
    <property type="protein sequence ID" value="LPERR03G20920.1"/>
    <property type="gene ID" value="LPERR03G20920"/>
</dbReference>
<feature type="chain" id="PRO_5002348103" evidence="1">
    <location>
        <begin position="27"/>
        <end position="124"/>
    </location>
</feature>
<accession>A0A0D9VW57</accession>
<dbReference type="InterPro" id="IPR036312">
    <property type="entry name" value="Bifun_inhib/LTP/seed_sf"/>
</dbReference>